<evidence type="ECO:0000256" key="6">
    <source>
        <dbReference type="ARBA" id="ARBA00023180"/>
    </source>
</evidence>
<feature type="domain" description="Folate receptor-like" evidence="8">
    <location>
        <begin position="57"/>
        <end position="185"/>
    </location>
</feature>
<protein>
    <submittedName>
        <fullName evidence="11">HHIP-like protein 2</fullName>
    </submittedName>
</protein>
<reference evidence="11" key="1">
    <citation type="submission" date="2025-08" db="UniProtKB">
        <authorList>
            <consortium name="RefSeq"/>
        </authorList>
    </citation>
    <scope>IDENTIFICATION</scope>
    <source>
        <tissue evidence="11">Blood</tissue>
    </source>
</reference>
<feature type="compositionally biased region" description="Polar residues" evidence="7">
    <location>
        <begin position="967"/>
        <end position="976"/>
    </location>
</feature>
<evidence type="ECO:0000313" key="11">
    <source>
        <dbReference type="RefSeq" id="XP_022364369.1"/>
    </source>
</evidence>
<keyword evidence="10" id="KW-1185">Reference proteome</keyword>
<feature type="compositionally biased region" description="Polar residues" evidence="7">
    <location>
        <begin position="648"/>
        <end position="677"/>
    </location>
</feature>
<evidence type="ECO:0000256" key="5">
    <source>
        <dbReference type="ARBA" id="ARBA00023157"/>
    </source>
</evidence>
<dbReference type="Pfam" id="PF03024">
    <property type="entry name" value="Folate_rec"/>
    <property type="match status" value="1"/>
</dbReference>
<accession>A0A2Y9JXW6</accession>
<dbReference type="Proteomes" id="UP000248482">
    <property type="component" value="Unplaced"/>
</dbReference>
<comment type="similarity">
    <text evidence="2">Belongs to the HHIP family.</text>
</comment>
<feature type="compositionally biased region" description="Low complexity" evidence="7">
    <location>
        <begin position="926"/>
        <end position="935"/>
    </location>
</feature>
<dbReference type="InterPro" id="IPR018143">
    <property type="entry name" value="Folate_rcpt-like"/>
</dbReference>
<dbReference type="InterPro" id="IPR011042">
    <property type="entry name" value="6-blade_b-propeller_TolB-like"/>
</dbReference>
<dbReference type="KEGG" id="elk:111150986"/>
<name>A0A2Y9JXW6_ENHLU</name>
<dbReference type="GO" id="GO:0005576">
    <property type="term" value="C:extracellular region"/>
    <property type="evidence" value="ECO:0007669"/>
    <property type="project" value="UniProtKB-SubCell"/>
</dbReference>
<dbReference type="Gene3D" id="2.120.10.30">
    <property type="entry name" value="TolB, C-terminal domain"/>
    <property type="match status" value="1"/>
</dbReference>
<evidence type="ECO:0000256" key="3">
    <source>
        <dbReference type="ARBA" id="ARBA00022525"/>
    </source>
</evidence>
<comment type="subcellular location">
    <subcellularLocation>
        <location evidence="1">Secreted</location>
    </subcellularLocation>
</comment>
<dbReference type="PANTHER" id="PTHR19328:SF54">
    <property type="entry name" value="HHIP-LIKE PROTEIN 2"/>
    <property type="match status" value="1"/>
</dbReference>
<keyword evidence="4" id="KW-0732">Signal</keyword>
<sequence>MLRTSTPGGALSSWALRLPTSSGIFHLCLTFWLGQVGLPQGHPQCLDYGPPFQPPVHLEFCSDYESFGCCDQHKDRRLAARYRDIMDYFDLRGHELCGGYVKDILCQECSPYAAHLYDAENPRTPLRNLPGLCSDYCSAFHSSCHSAISLLTNDRHLQGSHEKDGAHFCHLLNLPDEDYCFPNVLRNDHLNRNLGVVAKDQQGCLQLCLTEVANGLKNPVSMVHAGDGTHRFFVAEQVGVVWVYLPDGSRLEQPFLDLKKIVLTTPWVGDERGFLGLAFHPRFRRNRKFYIYYSCLGKKKVEKIRISEMKVSRADPNKADPRSERVILEIEEPASNHNGGQLLFGVDGYMYIFTGDGGQAGDPFGKFGNAQNKSSLLGKVLRIDVNRAGSDSRPYRVPPDNPFVAEPGAHPAVYAYGVRNMWRCAVDRGDPVTRRGRGRMFCGDVGQNRFEEVDIIVKGGNYGWRAKEGFECYDRKLCHNASLGDILPIYAYGHAVGKSVTGGYVYRGCESPNLSGLYIFGDFMSGRLMALQEDRKTKKWKKRDICLGNTASCAFPGLISTHSKFIISFAEDEAGELYFLATAYPSAYAPHGSIYKFVDPSRRAPPGKCKYKPVPVKTKSKRVPFRPLAQTVLDLLKEQSEKAARKFSNATLASSPEQASSQKGPSKESASPTSSRKASQRPGTKKRARMLSPGPQGKRRPSPKSPRGQGRPSAQLRRAGRSLPRPLLPSSDAHCTRADSPVHVSPASDPWWPRTLAATWQIVRYQPLVPKYGKRNPGWGKSACSEKTLVAAVPRRSGINSGKPRRSESGRTRPLSSSPRLFTFGRRPSSLCRGRPCEQGRTRGCGCHVSATTPDSARDTLAALGRSGAGGRDASSPASREASGSRRGSAARRPRGVTAGAALAPPSASSGSAPGAPRPPPREAAAHAPPASNAGLGLDLQGVENEPVGPRVSFVENRVAGPEPFTEGTNESTSSDKVPLSGLPRASRLFPSRSKAGARRAQERSWPLGSGRPQFEDTRRPRVPPPAVELQGAAGCPRGDLGLERRRDLVRGPALPPAGGTGVTVSSRLGFLTWAEGLKGRAAQGACGPPGGRASPAGAARRGRSDHRGREGKVSVHWKLTLHLSNLPPKVMVGSSPPLDFGADKWALFLAVAEAPSCWGLNGSSVPGSGAGSDGECPHCAGKGLLQGCQGLNIYSDPGYSHVQSRYQKENTGDLHVRQDVTPQRFKAGRSDLLTSSPLTGGTSVFLDRILQALADAAAGPGSAAEHGPEPAGLWEARPAARGPPWNRMREGLFCFFPLCLNQPP</sequence>
<evidence type="ECO:0000313" key="10">
    <source>
        <dbReference type="Proteomes" id="UP000248482"/>
    </source>
</evidence>
<organism evidence="10 11">
    <name type="scientific">Enhydra lutris kenyoni</name>
    <name type="common">northern sea otter</name>
    <dbReference type="NCBI Taxonomy" id="391180"/>
    <lineage>
        <taxon>Eukaryota</taxon>
        <taxon>Metazoa</taxon>
        <taxon>Chordata</taxon>
        <taxon>Craniata</taxon>
        <taxon>Vertebrata</taxon>
        <taxon>Euteleostomi</taxon>
        <taxon>Mammalia</taxon>
        <taxon>Eutheria</taxon>
        <taxon>Laurasiatheria</taxon>
        <taxon>Carnivora</taxon>
        <taxon>Caniformia</taxon>
        <taxon>Musteloidea</taxon>
        <taxon>Mustelidae</taxon>
        <taxon>Lutrinae</taxon>
        <taxon>Enhydra</taxon>
    </lineage>
</organism>
<evidence type="ECO:0000256" key="2">
    <source>
        <dbReference type="ARBA" id="ARBA00010658"/>
    </source>
</evidence>
<feature type="region of interest" description="Disordered" evidence="7">
    <location>
        <begin position="961"/>
        <end position="1040"/>
    </location>
</feature>
<feature type="compositionally biased region" description="Low complexity" evidence="7">
    <location>
        <begin position="865"/>
        <end position="888"/>
    </location>
</feature>
<dbReference type="SUPFAM" id="SSF50952">
    <property type="entry name" value="Soluble quinoprotein glucose dehydrogenase"/>
    <property type="match status" value="1"/>
</dbReference>
<keyword evidence="5" id="KW-1015">Disulfide bond</keyword>
<feature type="region of interest" description="Disordered" evidence="7">
    <location>
        <begin position="791"/>
        <end position="829"/>
    </location>
</feature>
<gene>
    <name evidence="11" type="primary">LOC111150986</name>
</gene>
<dbReference type="InterPro" id="IPR012938">
    <property type="entry name" value="Glc/Sorbosone_DH"/>
</dbReference>
<dbReference type="OrthoDB" id="10266706at2759"/>
<feature type="domain" description="Glucose/Sorbosone dehydrogenase" evidence="9">
    <location>
        <begin position="216"/>
        <end position="541"/>
    </location>
</feature>
<evidence type="ECO:0000259" key="8">
    <source>
        <dbReference type="Pfam" id="PF03024"/>
    </source>
</evidence>
<evidence type="ECO:0000256" key="7">
    <source>
        <dbReference type="SAM" id="MobiDB-lite"/>
    </source>
</evidence>
<proteinExistence type="inferred from homology"/>
<dbReference type="InterPro" id="IPR011041">
    <property type="entry name" value="Quinoprot_gluc/sorb_DH_b-prop"/>
</dbReference>
<evidence type="ECO:0000256" key="1">
    <source>
        <dbReference type="ARBA" id="ARBA00004613"/>
    </source>
</evidence>
<keyword evidence="6" id="KW-0325">Glycoprotein</keyword>
<evidence type="ECO:0000256" key="4">
    <source>
        <dbReference type="ARBA" id="ARBA00022729"/>
    </source>
</evidence>
<evidence type="ECO:0000259" key="9">
    <source>
        <dbReference type="Pfam" id="PF07995"/>
    </source>
</evidence>
<dbReference type="PANTHER" id="PTHR19328">
    <property type="entry name" value="HEDGEHOG-INTERACTING PROTEIN"/>
    <property type="match status" value="1"/>
</dbReference>
<dbReference type="GeneID" id="111150986"/>
<feature type="region of interest" description="Disordered" evidence="7">
    <location>
        <begin position="646"/>
        <end position="751"/>
    </location>
</feature>
<keyword evidence="3" id="KW-0964">Secreted</keyword>
<feature type="region of interest" description="Disordered" evidence="7">
    <location>
        <begin position="865"/>
        <end position="946"/>
    </location>
</feature>
<feature type="compositionally biased region" description="Low complexity" evidence="7">
    <location>
        <begin position="899"/>
        <end position="915"/>
    </location>
</feature>
<dbReference type="RefSeq" id="XP_022364369.1">
    <property type="nucleotide sequence ID" value="XM_022508661.1"/>
</dbReference>
<feature type="region of interest" description="Disordered" evidence="7">
    <location>
        <begin position="1082"/>
        <end position="1112"/>
    </location>
</feature>
<dbReference type="Pfam" id="PF07995">
    <property type="entry name" value="GSDH"/>
    <property type="match status" value="1"/>
</dbReference>